<dbReference type="AlphaFoldDB" id="A0A6G1AAU5"/>
<name>A0A6G1AAU5_CROCR</name>
<dbReference type="Proteomes" id="UP000475037">
    <property type="component" value="Unassembled WGS sequence"/>
</dbReference>
<feature type="non-terminal residue" evidence="1">
    <location>
        <position position="1"/>
    </location>
</feature>
<evidence type="ECO:0000313" key="2">
    <source>
        <dbReference type="Proteomes" id="UP000475037"/>
    </source>
</evidence>
<dbReference type="EMBL" id="VOAJ01006269">
    <property type="protein sequence ID" value="KAF0872811.1"/>
    <property type="molecule type" value="Genomic_DNA"/>
</dbReference>
<reference evidence="1 2" key="1">
    <citation type="submission" date="2019-11" db="EMBL/GenBank/DDBJ databases">
        <authorList>
            <person name="Yang C."/>
            <person name="Li F."/>
        </authorList>
    </citation>
    <scope>NUCLEOTIDE SEQUENCE [LARGE SCALE GENOMIC DNA]</scope>
    <source>
        <strain evidence="1">KB4526</strain>
        <tissue evidence="1">Muscle</tissue>
    </source>
</reference>
<keyword evidence="2" id="KW-1185">Reference proteome</keyword>
<organism evidence="1 2">
    <name type="scientific">Crocuta crocuta</name>
    <name type="common">Spotted hyena</name>
    <dbReference type="NCBI Taxonomy" id="9678"/>
    <lineage>
        <taxon>Eukaryota</taxon>
        <taxon>Metazoa</taxon>
        <taxon>Chordata</taxon>
        <taxon>Craniata</taxon>
        <taxon>Vertebrata</taxon>
        <taxon>Euteleostomi</taxon>
        <taxon>Mammalia</taxon>
        <taxon>Eutheria</taxon>
        <taxon>Laurasiatheria</taxon>
        <taxon>Carnivora</taxon>
        <taxon>Feliformia</taxon>
        <taxon>Hyaenidae</taxon>
        <taxon>Crocuta</taxon>
    </lineage>
</organism>
<sequence length="152" mass="18227">FQKNREKSFFFICHHKRPQIVKEIFSNKSLAGSITAPDFKIYYKAIVIKRYDIGRKPDTIDQWNRIESSEVTRLCGQFIHNKAAKNIQWGEDSLLNEWCWENWIARCKRIKMDSHIIQYQKNINSKWIKDLNLRPETIKHREGNIGESFRTL</sequence>
<proteinExistence type="predicted"/>
<evidence type="ECO:0000313" key="1">
    <source>
        <dbReference type="EMBL" id="KAF0872811.1"/>
    </source>
</evidence>
<comment type="caution">
    <text evidence="1">The sequence shown here is derived from an EMBL/GenBank/DDBJ whole genome shotgun (WGS) entry which is preliminary data.</text>
</comment>
<protein>
    <submittedName>
        <fullName evidence="1">LORF2 protein</fullName>
    </submittedName>
</protein>
<gene>
    <name evidence="1" type="ORF">FOF47_R18823</name>
</gene>
<dbReference type="PANTHER" id="PTHR19446">
    <property type="entry name" value="REVERSE TRANSCRIPTASES"/>
    <property type="match status" value="1"/>
</dbReference>
<accession>A0A6G1AAU5</accession>
<feature type="non-terminal residue" evidence="1">
    <location>
        <position position="152"/>
    </location>
</feature>